<dbReference type="EMBL" id="QLIX01000021">
    <property type="protein sequence ID" value="RAI57096.1"/>
    <property type="molecule type" value="Genomic_DNA"/>
</dbReference>
<dbReference type="PANTHER" id="PTHR42928:SF5">
    <property type="entry name" value="BLR1237 PROTEIN"/>
    <property type="match status" value="1"/>
</dbReference>
<proteinExistence type="inferred from homology"/>
<name>A0A327M3L0_9PROT</name>
<dbReference type="Proteomes" id="UP000249065">
    <property type="component" value="Unassembled WGS sequence"/>
</dbReference>
<dbReference type="Gene3D" id="3.40.190.150">
    <property type="entry name" value="Bordetella uptake gene, domain 1"/>
    <property type="match status" value="1"/>
</dbReference>
<organism evidence="2 3">
    <name type="scientific">Roseicella frigidaeris</name>
    <dbReference type="NCBI Taxonomy" id="2230885"/>
    <lineage>
        <taxon>Bacteria</taxon>
        <taxon>Pseudomonadati</taxon>
        <taxon>Pseudomonadota</taxon>
        <taxon>Alphaproteobacteria</taxon>
        <taxon>Acetobacterales</taxon>
        <taxon>Roseomonadaceae</taxon>
        <taxon>Roseicella</taxon>
    </lineage>
</organism>
<dbReference type="InterPro" id="IPR042100">
    <property type="entry name" value="Bug_dom1"/>
</dbReference>
<evidence type="ECO:0000313" key="2">
    <source>
        <dbReference type="EMBL" id="RAI57096.1"/>
    </source>
</evidence>
<dbReference type="Pfam" id="PF03401">
    <property type="entry name" value="TctC"/>
    <property type="match status" value="1"/>
</dbReference>
<accession>A0A327M3L0</accession>
<evidence type="ECO:0000313" key="3">
    <source>
        <dbReference type="Proteomes" id="UP000249065"/>
    </source>
</evidence>
<keyword evidence="3" id="KW-1185">Reference proteome</keyword>
<dbReference type="PANTHER" id="PTHR42928">
    <property type="entry name" value="TRICARBOXYLATE-BINDING PROTEIN"/>
    <property type="match status" value="1"/>
</dbReference>
<dbReference type="Gene3D" id="3.40.190.10">
    <property type="entry name" value="Periplasmic binding protein-like II"/>
    <property type="match status" value="1"/>
</dbReference>
<gene>
    <name evidence="2" type="ORF">DOO78_20770</name>
</gene>
<dbReference type="AlphaFoldDB" id="A0A327M3L0"/>
<sequence>MRPWRQAGGTMVRIGRRGMGGFLAAGLAAARGSGGATPAAAQTAAPATPQAADWPQRPVTIISPFAAGGQSDPIGRAVALHLQRSLGQPFVLENRSGAGGTIGAQFVARAAADGHTLLFGTTSSFVIAPFVYREAGYDPAASFAPVAVVSEGPMILTASPGTGFRSVAEVVAAARRTPGEVTYASAGNGSLPHLLGELLARSTGTRLTHVPYRGGAPAMNDLIGGQVDLFFEAVANVAPHVEGGRVVALMGTGQERTPLLPQVPTAGELELAALTLTSWTGLAAPAGTPAAIVERLNAATNEALRLPAVRALLERSGIRGVGGNPAAMAARIGRESGIYRGVIAEARIAVE</sequence>
<dbReference type="SUPFAM" id="SSF53850">
    <property type="entry name" value="Periplasmic binding protein-like II"/>
    <property type="match status" value="1"/>
</dbReference>
<comment type="similarity">
    <text evidence="1">Belongs to the UPF0065 (bug) family.</text>
</comment>
<evidence type="ECO:0000256" key="1">
    <source>
        <dbReference type="ARBA" id="ARBA00006987"/>
    </source>
</evidence>
<dbReference type="PIRSF" id="PIRSF017082">
    <property type="entry name" value="YflP"/>
    <property type="match status" value="1"/>
</dbReference>
<dbReference type="CDD" id="cd13578">
    <property type="entry name" value="PBP2_Bug27"/>
    <property type="match status" value="1"/>
</dbReference>
<dbReference type="InterPro" id="IPR005064">
    <property type="entry name" value="BUG"/>
</dbReference>
<comment type="caution">
    <text evidence="2">The sequence shown here is derived from an EMBL/GenBank/DDBJ whole genome shotgun (WGS) entry which is preliminary data.</text>
</comment>
<reference evidence="3" key="1">
    <citation type="submission" date="2018-06" db="EMBL/GenBank/DDBJ databases">
        <authorList>
            <person name="Khan S.A."/>
        </authorList>
    </citation>
    <scope>NUCLEOTIDE SEQUENCE [LARGE SCALE GENOMIC DNA]</scope>
    <source>
        <strain evidence="3">DB-1506</strain>
    </source>
</reference>
<protein>
    <submittedName>
        <fullName evidence="2">Tripartite tricarboxylate transporter substrate binding protein</fullName>
    </submittedName>
</protein>